<evidence type="ECO:0000313" key="3">
    <source>
        <dbReference type="Proteomes" id="UP000326757"/>
    </source>
</evidence>
<gene>
    <name evidence="2" type="ORF">EYC80_005748</name>
</gene>
<comment type="caution">
    <text evidence="2">The sequence shown here is derived from an EMBL/GenBank/DDBJ whole genome shotgun (WGS) entry which is preliminary data.</text>
</comment>
<feature type="transmembrane region" description="Helical" evidence="1">
    <location>
        <begin position="56"/>
        <end position="80"/>
    </location>
</feature>
<name>A0A5N6KEZ8_MONLA</name>
<organism evidence="2 3">
    <name type="scientific">Monilinia laxa</name>
    <name type="common">Brown rot fungus</name>
    <name type="synonym">Sclerotinia laxa</name>
    <dbReference type="NCBI Taxonomy" id="61186"/>
    <lineage>
        <taxon>Eukaryota</taxon>
        <taxon>Fungi</taxon>
        <taxon>Dikarya</taxon>
        <taxon>Ascomycota</taxon>
        <taxon>Pezizomycotina</taxon>
        <taxon>Leotiomycetes</taxon>
        <taxon>Helotiales</taxon>
        <taxon>Sclerotiniaceae</taxon>
        <taxon>Monilinia</taxon>
    </lineage>
</organism>
<reference evidence="2 3" key="1">
    <citation type="submission" date="2019-06" db="EMBL/GenBank/DDBJ databases">
        <title>Genome Sequence of the Brown Rot Fungal Pathogen Monilinia laxa.</title>
        <authorList>
            <person name="De Miccolis Angelini R.M."/>
            <person name="Landi L."/>
            <person name="Abate D."/>
            <person name="Pollastro S."/>
            <person name="Romanazzi G."/>
            <person name="Faretra F."/>
        </authorList>
    </citation>
    <scope>NUCLEOTIDE SEQUENCE [LARGE SCALE GENOMIC DNA]</scope>
    <source>
        <strain evidence="2 3">Mlax316</strain>
    </source>
</reference>
<keyword evidence="1" id="KW-0472">Membrane</keyword>
<dbReference type="AlphaFoldDB" id="A0A5N6KEZ8"/>
<dbReference type="EMBL" id="VIGI01000003">
    <property type="protein sequence ID" value="KAB8302314.1"/>
    <property type="molecule type" value="Genomic_DNA"/>
</dbReference>
<proteinExistence type="predicted"/>
<feature type="transmembrane region" description="Helical" evidence="1">
    <location>
        <begin position="21"/>
        <end position="44"/>
    </location>
</feature>
<keyword evidence="1" id="KW-1133">Transmembrane helix</keyword>
<keyword evidence="3" id="KW-1185">Reference proteome</keyword>
<sequence>MILHLYLQFMTYRRHTHSIYRYTYAPQVLCTLLVRLFLIFYVTASKQRKFIVFVQIYLYPSATLSHSTFSEMLLLQLFLLRHKRSYSHRQTFKQIIPLTIPLPS</sequence>
<evidence type="ECO:0000256" key="1">
    <source>
        <dbReference type="SAM" id="Phobius"/>
    </source>
</evidence>
<evidence type="ECO:0000313" key="2">
    <source>
        <dbReference type="EMBL" id="KAB8302314.1"/>
    </source>
</evidence>
<dbReference type="Proteomes" id="UP000326757">
    <property type="component" value="Unassembled WGS sequence"/>
</dbReference>
<accession>A0A5N6KEZ8</accession>
<keyword evidence="1" id="KW-0812">Transmembrane</keyword>
<protein>
    <submittedName>
        <fullName evidence="2">Uncharacterized protein</fullName>
    </submittedName>
</protein>